<reference evidence="2" key="1">
    <citation type="submission" date="2016-10" db="EMBL/GenBank/DDBJ databases">
        <authorList>
            <person name="Varghese N."/>
            <person name="Submissions S."/>
        </authorList>
    </citation>
    <scope>NUCLEOTIDE SEQUENCE [LARGE SCALE GENOMIC DNA]</scope>
    <source>
        <strain evidence="2">OK042</strain>
    </source>
</reference>
<dbReference type="SUPFAM" id="SSF69318">
    <property type="entry name" value="Integrin alpha N-terminal domain"/>
    <property type="match status" value="1"/>
</dbReference>
<dbReference type="AlphaFoldDB" id="A0A1I3XUD6"/>
<proteinExistence type="predicted"/>
<dbReference type="RefSeq" id="WP_092270678.1">
    <property type="nucleotide sequence ID" value="NZ_FORT01000010.1"/>
</dbReference>
<dbReference type="EMBL" id="FORT01000010">
    <property type="protein sequence ID" value="SFK22919.1"/>
    <property type="molecule type" value="Genomic_DNA"/>
</dbReference>
<dbReference type="PROSITE" id="PS51257">
    <property type="entry name" value="PROKAR_LIPOPROTEIN"/>
    <property type="match status" value="1"/>
</dbReference>
<organism evidence="1 2">
    <name type="scientific">Brevibacillus centrosporus</name>
    <dbReference type="NCBI Taxonomy" id="54910"/>
    <lineage>
        <taxon>Bacteria</taxon>
        <taxon>Bacillati</taxon>
        <taxon>Bacillota</taxon>
        <taxon>Bacilli</taxon>
        <taxon>Bacillales</taxon>
        <taxon>Paenibacillaceae</taxon>
        <taxon>Brevibacillus</taxon>
    </lineage>
</organism>
<gene>
    <name evidence="1" type="ORF">SAMN05518846_11076</name>
</gene>
<sequence length="454" mass="49890">MKKAWLYAAAITYTLLSGCGLTDTPNELMRAPSADGDQQSINQAVMQFLPPGSQLTVPLHPDESSAVSLQDLNGDGSPEVTAFYKSEKTDYEIGVLILSQKQGSWSKVATYTGIGSELDYVQFLDMTGDHIPEMLIGFGGGNDLNKELSVFSLAEGSLKELLKQTYSVLAVGDLTGDDQAELALVIHDHNNLTSQAQIYGVSHDKLDKIAELALDGGVNGYEQALIGKASEKQNGLFVEAGLGAHSASTDLLLLENGQLRNPLAKVEGQMDLTFKPYPLYSEDINGDGIIEIGVSTQPKGTDDLPMAAIPWISSYYRWDGAFGLTHVEDHYQNYGNAIDFRIPKKWGDRYTIEIGQESDSPIIHLLYFDEETKAKAELLALHTIPQKSWSQVEDQLKQKHAPYVLLKEEGKQVLVAISPQGTPDLDSASLQKYKAMLLTQDEIRQLYRPLRIPL</sequence>
<dbReference type="Proteomes" id="UP000198915">
    <property type="component" value="Unassembled WGS sequence"/>
</dbReference>
<name>A0A1I3XUD6_9BACL</name>
<accession>A0A1I3XUD6</accession>
<evidence type="ECO:0000313" key="2">
    <source>
        <dbReference type="Proteomes" id="UP000198915"/>
    </source>
</evidence>
<dbReference type="STRING" id="1884381.SAMN05518846_11076"/>
<dbReference type="InterPro" id="IPR028994">
    <property type="entry name" value="Integrin_alpha_N"/>
</dbReference>
<evidence type="ECO:0008006" key="3">
    <source>
        <dbReference type="Google" id="ProtNLM"/>
    </source>
</evidence>
<protein>
    <recommendedName>
        <fullName evidence="3">Repeat domain-containing protein</fullName>
    </recommendedName>
</protein>
<keyword evidence="2" id="KW-1185">Reference proteome</keyword>
<evidence type="ECO:0000313" key="1">
    <source>
        <dbReference type="EMBL" id="SFK22919.1"/>
    </source>
</evidence>